<gene>
    <name evidence="10" type="ORF">D9756_005699</name>
</gene>
<evidence type="ECO:0000313" key="11">
    <source>
        <dbReference type="Proteomes" id="UP000559027"/>
    </source>
</evidence>
<evidence type="ECO:0008006" key="12">
    <source>
        <dbReference type="Google" id="ProtNLM"/>
    </source>
</evidence>
<dbReference type="EMBL" id="JAACJO010000008">
    <property type="protein sequence ID" value="KAF5355168.1"/>
    <property type="molecule type" value="Genomic_DNA"/>
</dbReference>
<evidence type="ECO:0000313" key="10">
    <source>
        <dbReference type="EMBL" id="KAF5355168.1"/>
    </source>
</evidence>
<evidence type="ECO:0000256" key="1">
    <source>
        <dbReference type="ARBA" id="ARBA00004141"/>
    </source>
</evidence>
<feature type="repeat" description="Solcar" evidence="8">
    <location>
        <begin position="9"/>
        <end position="96"/>
    </location>
</feature>
<dbReference type="InterPro" id="IPR052217">
    <property type="entry name" value="Mito/Peroxisomal_Carrier"/>
</dbReference>
<evidence type="ECO:0000256" key="7">
    <source>
        <dbReference type="ARBA" id="ARBA00023136"/>
    </source>
</evidence>
<dbReference type="InterPro" id="IPR023395">
    <property type="entry name" value="MCP_dom_sf"/>
</dbReference>
<organism evidence="10 11">
    <name type="scientific">Leucocoprinus leucothites</name>
    <dbReference type="NCBI Taxonomy" id="201217"/>
    <lineage>
        <taxon>Eukaryota</taxon>
        <taxon>Fungi</taxon>
        <taxon>Dikarya</taxon>
        <taxon>Basidiomycota</taxon>
        <taxon>Agaricomycotina</taxon>
        <taxon>Agaricomycetes</taxon>
        <taxon>Agaricomycetidae</taxon>
        <taxon>Agaricales</taxon>
        <taxon>Agaricineae</taxon>
        <taxon>Agaricaceae</taxon>
        <taxon>Leucocoprinus</taxon>
    </lineage>
</organism>
<feature type="repeat" description="Solcar" evidence="8">
    <location>
        <begin position="121"/>
        <end position="214"/>
    </location>
</feature>
<evidence type="ECO:0000256" key="9">
    <source>
        <dbReference type="RuleBase" id="RU000488"/>
    </source>
</evidence>
<keyword evidence="3 9" id="KW-0813">Transport</keyword>
<proteinExistence type="inferred from homology"/>
<dbReference type="GO" id="GO:0015217">
    <property type="term" value="F:ADP transmembrane transporter activity"/>
    <property type="evidence" value="ECO:0007669"/>
    <property type="project" value="TreeGrafter"/>
</dbReference>
<dbReference type="PROSITE" id="PS50920">
    <property type="entry name" value="SOLCAR"/>
    <property type="match status" value="2"/>
</dbReference>
<reference evidence="10 11" key="1">
    <citation type="journal article" date="2020" name="ISME J.">
        <title>Uncovering the hidden diversity of litter-decomposition mechanisms in mushroom-forming fungi.</title>
        <authorList>
            <person name="Floudas D."/>
            <person name="Bentzer J."/>
            <person name="Ahren D."/>
            <person name="Johansson T."/>
            <person name="Persson P."/>
            <person name="Tunlid A."/>
        </authorList>
    </citation>
    <scope>NUCLEOTIDE SEQUENCE [LARGE SCALE GENOMIC DNA]</scope>
    <source>
        <strain evidence="10 11">CBS 146.42</strain>
    </source>
</reference>
<evidence type="ECO:0000256" key="5">
    <source>
        <dbReference type="ARBA" id="ARBA00022737"/>
    </source>
</evidence>
<dbReference type="GO" id="GO:0016020">
    <property type="term" value="C:membrane"/>
    <property type="evidence" value="ECO:0007669"/>
    <property type="project" value="UniProtKB-SubCell"/>
</dbReference>
<dbReference type="Gene3D" id="1.50.40.10">
    <property type="entry name" value="Mitochondrial carrier domain"/>
    <property type="match status" value="2"/>
</dbReference>
<evidence type="ECO:0000256" key="3">
    <source>
        <dbReference type="ARBA" id="ARBA00022448"/>
    </source>
</evidence>
<comment type="caution">
    <text evidence="10">The sequence shown here is derived from an EMBL/GenBank/DDBJ whole genome shotgun (WGS) entry which is preliminary data.</text>
</comment>
<dbReference type="Proteomes" id="UP000559027">
    <property type="component" value="Unassembled WGS sequence"/>
</dbReference>
<evidence type="ECO:0000256" key="2">
    <source>
        <dbReference type="ARBA" id="ARBA00006375"/>
    </source>
</evidence>
<comment type="subcellular location">
    <subcellularLocation>
        <location evidence="1">Membrane</location>
        <topology evidence="1">Multi-pass membrane protein</topology>
    </subcellularLocation>
</comment>
<dbReference type="Pfam" id="PF00153">
    <property type="entry name" value="Mito_carr"/>
    <property type="match status" value="2"/>
</dbReference>
<evidence type="ECO:0000256" key="8">
    <source>
        <dbReference type="PROSITE-ProRule" id="PRU00282"/>
    </source>
</evidence>
<keyword evidence="7 8" id="KW-0472">Membrane</keyword>
<keyword evidence="4 8" id="KW-0812">Transmembrane</keyword>
<name>A0A8H5G0A2_9AGAR</name>
<keyword evidence="5" id="KW-0677">Repeat</keyword>
<dbReference type="PANTHER" id="PTHR45939">
    <property type="entry name" value="PEROXISOMAL MEMBRANE PROTEIN PMP34-RELATED"/>
    <property type="match status" value="1"/>
</dbReference>
<dbReference type="AlphaFoldDB" id="A0A8H5G0A2"/>
<dbReference type="InterPro" id="IPR018108">
    <property type="entry name" value="MCP_transmembrane"/>
</dbReference>
<dbReference type="OrthoDB" id="18574at2759"/>
<keyword evidence="6" id="KW-1133">Transmembrane helix</keyword>
<evidence type="ECO:0000256" key="6">
    <source>
        <dbReference type="ARBA" id="ARBA00022989"/>
    </source>
</evidence>
<comment type="similarity">
    <text evidence="2 9">Belongs to the mitochondrial carrier (TC 2.A.29) family.</text>
</comment>
<protein>
    <recommendedName>
        <fullName evidence="12">Mitochondrial carrier protein</fullName>
    </recommendedName>
</protein>
<keyword evidence="11" id="KW-1185">Reference proteome</keyword>
<dbReference type="SUPFAM" id="SSF103506">
    <property type="entry name" value="Mitochondrial carrier"/>
    <property type="match status" value="1"/>
</dbReference>
<dbReference type="PANTHER" id="PTHR45939:SF2">
    <property type="entry name" value="CARRIER PROTEIN, PUTATIVE (AFU_ORTHOLOGUE AFUA_2G13870)-RELATED"/>
    <property type="match status" value="1"/>
</dbReference>
<evidence type="ECO:0000256" key="4">
    <source>
        <dbReference type="ARBA" id="ARBA00022692"/>
    </source>
</evidence>
<accession>A0A8H5G0A2</accession>
<sequence length="281" mass="30839">MTSTLPPIVQAFSGSIGSASAGALTYPLDLVSTRLQLKDPNDKRRKGGLHDGIRILHYTIQKNGVSALYDGLVTDTVAKALSNFLYFYFYTWLRGLSTHRYLSLGSLMGRHSSKPQSPHKPGMAEEVLLGFLAGVASRAISTPLNIVTLRLQTEREDEDEGQPKALHSTGIVNVVKSMYKEHGLAGFWRDDGNPFLESVYHLGNLSNVQKGSYIMADTPKTSQTKYIPSKYSSQPLSTGGIRRRGDLEFHCSRNFIPYHSSEDAITELIGSIANGGAYGRL</sequence>